<dbReference type="InterPro" id="IPR036397">
    <property type="entry name" value="RNaseH_sf"/>
</dbReference>
<dbReference type="Gene3D" id="3.30.420.10">
    <property type="entry name" value="Ribonuclease H-like superfamily/Ribonuclease H"/>
    <property type="match status" value="1"/>
</dbReference>
<evidence type="ECO:0000313" key="2">
    <source>
        <dbReference type="EMBL" id="UYV60492.1"/>
    </source>
</evidence>
<dbReference type="PANTHER" id="PTHR45913">
    <property type="entry name" value="EPM2A-INTERACTING PROTEIN 1"/>
    <property type="match status" value="1"/>
</dbReference>
<dbReference type="SUPFAM" id="SSF53098">
    <property type="entry name" value="Ribonuclease H-like"/>
    <property type="match status" value="1"/>
</dbReference>
<dbReference type="CDD" id="cd09276">
    <property type="entry name" value="Rnase_HI_RT_non_LTR"/>
    <property type="match status" value="1"/>
</dbReference>
<reference evidence="2 3" key="1">
    <citation type="submission" date="2022-01" db="EMBL/GenBank/DDBJ databases">
        <title>A chromosomal length assembly of Cordylochernes scorpioides.</title>
        <authorList>
            <person name="Zeh D."/>
            <person name="Zeh J."/>
        </authorList>
    </citation>
    <scope>NUCLEOTIDE SEQUENCE [LARGE SCALE GENOMIC DNA]</scope>
    <source>
        <strain evidence="2">IN4F17</strain>
        <tissue evidence="2">Whole Body</tissue>
    </source>
</reference>
<name>A0ABY6JVB3_9ARAC</name>
<gene>
    <name evidence="2" type="ORF">LAZ67_1001314</name>
</gene>
<evidence type="ECO:0000259" key="1">
    <source>
        <dbReference type="PROSITE" id="PS50879"/>
    </source>
</evidence>
<proteinExistence type="predicted"/>
<protein>
    <submittedName>
        <fullName evidence="2">EPM2AIP1</fullName>
    </submittedName>
</protein>
<dbReference type="EMBL" id="CP092863">
    <property type="protein sequence ID" value="UYV60492.1"/>
    <property type="molecule type" value="Genomic_DNA"/>
</dbReference>
<dbReference type="Proteomes" id="UP001235939">
    <property type="component" value="Chromosome 01"/>
</dbReference>
<dbReference type="Pfam" id="PF13456">
    <property type="entry name" value="RVT_3"/>
    <property type="match status" value="1"/>
</dbReference>
<keyword evidence="3" id="KW-1185">Reference proteome</keyword>
<dbReference type="PANTHER" id="PTHR45913:SF5">
    <property type="entry name" value="GENERAL TRANSCRIPTION FACTOR II-I REPEAT DOMAIN-CONTAINING PROTEIN 2A-LIKE PROTEIN"/>
    <property type="match status" value="1"/>
</dbReference>
<dbReference type="InterPro" id="IPR012337">
    <property type="entry name" value="RNaseH-like_sf"/>
</dbReference>
<sequence length="321" mass="35697">MKLILFQSQLRSKCFSHFKTCEIFSHTTETEFPIDFAIETLSALKINFDTRFSDFDAIENQIKIFQNPFDADIETLAPELQMEMIDLQCSDIIKNKYENSSLLEFYKSLPLTQFDNLHKFARGLFSVFGSSKLRLRLAIDLGLRWWGRVRPNPNPGLIILGQPIAISKTITILGVEFEVSSLTYPNSFAGMDQKSDSGVGTAIIFLSQEHQPVILRLHPDCTAFQAELLAILWAAQIAETSPTKTAVTIASDCRSALAAICSSGPTRTSLVANIIKVLNRAPYIRLCWVPRQTGINGNEQADSAAKITATSVLSHSYSTLP</sequence>
<evidence type="ECO:0000313" key="3">
    <source>
        <dbReference type="Proteomes" id="UP001235939"/>
    </source>
</evidence>
<accession>A0ABY6JVB3</accession>
<feature type="domain" description="RNase H type-1" evidence="1">
    <location>
        <begin position="187"/>
        <end position="310"/>
    </location>
</feature>
<dbReference type="InterPro" id="IPR002156">
    <property type="entry name" value="RNaseH_domain"/>
</dbReference>
<organism evidence="2 3">
    <name type="scientific">Cordylochernes scorpioides</name>
    <dbReference type="NCBI Taxonomy" id="51811"/>
    <lineage>
        <taxon>Eukaryota</taxon>
        <taxon>Metazoa</taxon>
        <taxon>Ecdysozoa</taxon>
        <taxon>Arthropoda</taxon>
        <taxon>Chelicerata</taxon>
        <taxon>Arachnida</taxon>
        <taxon>Pseudoscorpiones</taxon>
        <taxon>Cheliferoidea</taxon>
        <taxon>Chernetidae</taxon>
        <taxon>Cordylochernes</taxon>
    </lineage>
</organism>
<dbReference type="PROSITE" id="PS50879">
    <property type="entry name" value="RNASE_H_1"/>
    <property type="match status" value="1"/>
</dbReference>